<proteinExistence type="inferred from homology"/>
<organism evidence="8 9">
    <name type="scientific">Dactylellina haptotyla (strain CBS 200.50)</name>
    <name type="common">Nematode-trapping fungus</name>
    <name type="synonym">Monacrosporium haptotylum</name>
    <dbReference type="NCBI Taxonomy" id="1284197"/>
    <lineage>
        <taxon>Eukaryota</taxon>
        <taxon>Fungi</taxon>
        <taxon>Dikarya</taxon>
        <taxon>Ascomycota</taxon>
        <taxon>Pezizomycotina</taxon>
        <taxon>Orbiliomycetes</taxon>
        <taxon>Orbiliales</taxon>
        <taxon>Orbiliaceae</taxon>
        <taxon>Dactylellina</taxon>
    </lineage>
</organism>
<dbReference type="PANTHER" id="PTHR47936:SF1">
    <property type="entry name" value="PENTATRICOPEPTIDE REPEAT-CONTAINING PROTEIN GUN1, CHLOROPLASTIC"/>
    <property type="match status" value="1"/>
</dbReference>
<name>S8BYI1_DACHA</name>
<dbReference type="InterPro" id="IPR011990">
    <property type="entry name" value="TPR-like_helical_dom_sf"/>
</dbReference>
<evidence type="ECO:0000256" key="3">
    <source>
        <dbReference type="ARBA" id="ARBA00022737"/>
    </source>
</evidence>
<keyword evidence="9" id="KW-1185">Reference proteome</keyword>
<reference evidence="9" key="2">
    <citation type="submission" date="2013-04" db="EMBL/GenBank/DDBJ databases">
        <title>Genomic mechanisms accounting for the adaptation to parasitism in nematode-trapping fungi.</title>
        <authorList>
            <person name="Ahren D.G."/>
        </authorList>
    </citation>
    <scope>NUCLEOTIDE SEQUENCE [LARGE SCALE GENOMIC DNA]</scope>
    <source>
        <strain evidence="9">CBS 200.50</strain>
    </source>
</reference>
<evidence type="ECO:0000256" key="6">
    <source>
        <dbReference type="ARBA" id="ARBA00044493"/>
    </source>
</evidence>
<dbReference type="AlphaFoldDB" id="S8BYI1"/>
<comment type="similarity">
    <text evidence="2">Belongs to the CCM1 family.</text>
</comment>
<reference evidence="8 9" key="1">
    <citation type="journal article" date="2013" name="PLoS Genet.">
        <title>Genomic mechanisms accounting for the adaptation to parasitism in nematode-trapping fungi.</title>
        <authorList>
            <person name="Meerupati T."/>
            <person name="Andersson K.M."/>
            <person name="Friman E."/>
            <person name="Kumar D."/>
            <person name="Tunlid A."/>
            <person name="Ahren D."/>
        </authorList>
    </citation>
    <scope>NUCLEOTIDE SEQUENCE [LARGE SCALE GENOMIC DNA]</scope>
    <source>
        <strain evidence="8 9">CBS 200.50</strain>
    </source>
</reference>
<comment type="subunit">
    <text evidence="7">Binds to mitochondrial small subunit 15S rRNA.</text>
</comment>
<dbReference type="GO" id="GO:0005739">
    <property type="term" value="C:mitochondrion"/>
    <property type="evidence" value="ECO:0007669"/>
    <property type="project" value="UniProtKB-SubCell"/>
</dbReference>
<accession>S8BYI1</accession>
<dbReference type="OrthoDB" id="185373at2759"/>
<dbReference type="EMBL" id="AQGS01000043">
    <property type="protein sequence ID" value="EPS44543.1"/>
    <property type="molecule type" value="Genomic_DNA"/>
</dbReference>
<evidence type="ECO:0000256" key="2">
    <source>
        <dbReference type="ARBA" id="ARBA00006192"/>
    </source>
</evidence>
<keyword evidence="3" id="KW-0677">Repeat</keyword>
<evidence type="ECO:0000313" key="8">
    <source>
        <dbReference type="EMBL" id="EPS44543.1"/>
    </source>
</evidence>
<comment type="function">
    <text evidence="6">Regulates mitochondrial small subunit maturation by controlling 15S rRNA 5'-end processing. Localizes to the 5' precursor of the 15S rRNA in a position that is subsequently occupied by mS47 in the mature yeast mtSSU. Uses structure and sequence-specific RNA recognition, binding to a single-stranded region of the precursor and specifically recognizing bases -6 to -1. The exchange of Ccm1 for mS47 is coupled to the irreversible removal of precursor rRNA that is accompanied by conformational changes of the mitoribosomal proteins uS5m and mS26. These conformational changes signal completion of 5'-end rRNA processing through protection of the mature 5'-end of the 15S rRNA and stabilization of mS47. The removal of the 5' precursor together with the dissociation of Ccm1 may be catalyzed by the 5'-3' exoribonuclease Pet127. Involved in the specific removal of group I introns in mitochondrial encoded transcripts.</text>
</comment>
<comment type="subcellular location">
    <subcellularLocation>
        <location evidence="1">Mitochondrion</location>
    </subcellularLocation>
</comment>
<comment type="caution">
    <text evidence="8">The sequence shown here is derived from an EMBL/GenBank/DDBJ whole genome shotgun (WGS) entry which is preliminary data.</text>
</comment>
<dbReference type="OMA" id="EEFGAYW"/>
<dbReference type="Proteomes" id="UP000015100">
    <property type="component" value="Unassembled WGS sequence"/>
</dbReference>
<dbReference type="InterPro" id="IPR024319">
    <property type="entry name" value="ATPase_expression_mit"/>
</dbReference>
<dbReference type="eggNOG" id="ENOG502SN7Z">
    <property type="taxonomic scope" value="Eukaryota"/>
</dbReference>
<protein>
    <submittedName>
        <fullName evidence="8">Uncharacterized protein</fullName>
    </submittedName>
</protein>
<keyword evidence="4" id="KW-0809">Transit peptide</keyword>
<dbReference type="HOGENOM" id="CLU_501544_0_0_1"/>
<evidence type="ECO:0000256" key="5">
    <source>
        <dbReference type="ARBA" id="ARBA00023128"/>
    </source>
</evidence>
<dbReference type="Gene3D" id="1.25.40.10">
    <property type="entry name" value="Tetratricopeptide repeat domain"/>
    <property type="match status" value="1"/>
</dbReference>
<evidence type="ECO:0000256" key="1">
    <source>
        <dbReference type="ARBA" id="ARBA00004173"/>
    </source>
</evidence>
<keyword evidence="5" id="KW-0496">Mitochondrion</keyword>
<dbReference type="Pfam" id="PF12921">
    <property type="entry name" value="ATP13"/>
    <property type="match status" value="1"/>
</dbReference>
<evidence type="ECO:0000313" key="9">
    <source>
        <dbReference type="Proteomes" id="UP000015100"/>
    </source>
</evidence>
<evidence type="ECO:0000256" key="4">
    <source>
        <dbReference type="ARBA" id="ARBA00022946"/>
    </source>
</evidence>
<sequence length="556" mass="63188">MAYGGAAPSFDSYRPSQTPAMAASIDLDIREHFELPDQYLDSAISNDMSLSPSKYSLSIANPAVEIPAAVQSFVTSLRSTSFKHIIKSFRDLHRHGFIKYLTSSDFSRILVSANPRLLFPTSTMARQITPGTLPEGNPYLKLHKRFWSDINFVLEHMLLSGHHLTAMDYTNLMSKAMWTQRRKLQTSFWNRMIESGVQPTTWAYNTRLAMVAGTRPANSLRKFPLVHDEQYLAHWRSQEQNAVTEAMAIYADMLKHGLYPNSMTVELLILAHARIGDIPGITKIVQNVYGITVDGDNTNAQPIISEGSPVYPTPRTLKAIAVAYCRNAQFGAALQAVEHVSRIYGPQINEATWNILLTYSYAFARPKYGILPGDTTSRLVEAMKERTAGAEPNLQARDIIIRSLTRSTDLEELELAETEIRNSVSYFRTKIQHGYNLTRERWVSAPAENKAEVARLEKKMNDELYQVCMWKDAMGYWLYALLRGRWELMRVENSPLVEFETAQMNLLEEFGAYWHDYRPTFEPPKEAGEKVIVGERVPFRYKYPASMVGLKGFPAM</sequence>
<dbReference type="PANTHER" id="PTHR47936">
    <property type="entry name" value="PPR_LONG DOMAIN-CONTAINING PROTEIN"/>
    <property type="match status" value="1"/>
</dbReference>
<dbReference type="STRING" id="1284197.S8BYI1"/>
<evidence type="ECO:0000256" key="7">
    <source>
        <dbReference type="ARBA" id="ARBA00044511"/>
    </source>
</evidence>
<gene>
    <name evidence="8" type="ORF">H072_1438</name>
</gene>